<dbReference type="PRINTS" id="PR00032">
    <property type="entry name" value="HTHARAC"/>
</dbReference>
<dbReference type="GO" id="GO:0043565">
    <property type="term" value="F:sequence-specific DNA binding"/>
    <property type="evidence" value="ECO:0007669"/>
    <property type="project" value="InterPro"/>
</dbReference>
<dbReference type="GO" id="GO:0003700">
    <property type="term" value="F:DNA-binding transcription factor activity"/>
    <property type="evidence" value="ECO:0007669"/>
    <property type="project" value="InterPro"/>
</dbReference>
<dbReference type="AlphaFoldDB" id="A0A5M4B1J8"/>
<dbReference type="PROSITE" id="PS01124">
    <property type="entry name" value="HTH_ARAC_FAMILY_2"/>
    <property type="match status" value="1"/>
</dbReference>
<reference evidence="5 6" key="1">
    <citation type="submission" date="2019-10" db="EMBL/GenBank/DDBJ databases">
        <title>Prolixibacter strains distinguished by the presence of nitrate reductase genes were adept at nitrate-dependent anaerobic corrosion of metallic iron and carbon steel.</title>
        <authorList>
            <person name="Iino T."/>
            <person name="Shono N."/>
            <person name="Ito K."/>
            <person name="Nakamura R."/>
            <person name="Sueoka K."/>
            <person name="Harayama S."/>
            <person name="Ohkuma M."/>
        </authorList>
    </citation>
    <scope>NUCLEOTIDE SEQUENCE [LARGE SCALE GENOMIC DNA]</scope>
    <source>
        <strain evidence="5 6">JCM 13498</strain>
    </source>
</reference>
<evidence type="ECO:0000313" key="6">
    <source>
        <dbReference type="Proteomes" id="UP000391834"/>
    </source>
</evidence>
<dbReference type="OrthoDB" id="2600165at2"/>
<gene>
    <name evidence="5" type="ORF">PbJCM13498_27970</name>
</gene>
<dbReference type="EMBL" id="BLAX01000001">
    <property type="protein sequence ID" value="GET33934.1"/>
    <property type="molecule type" value="Genomic_DNA"/>
</dbReference>
<keyword evidence="1" id="KW-0805">Transcription regulation</keyword>
<evidence type="ECO:0000259" key="4">
    <source>
        <dbReference type="PROSITE" id="PS01124"/>
    </source>
</evidence>
<keyword evidence="6" id="KW-1185">Reference proteome</keyword>
<accession>A0A5M4B1J8</accession>
<dbReference type="InterPro" id="IPR018060">
    <property type="entry name" value="HTH_AraC"/>
</dbReference>
<feature type="domain" description="HTH araC/xylS-type" evidence="4">
    <location>
        <begin position="200"/>
        <end position="301"/>
    </location>
</feature>
<organism evidence="5 6">
    <name type="scientific">Prolixibacter bellariivorans</name>
    <dbReference type="NCBI Taxonomy" id="314319"/>
    <lineage>
        <taxon>Bacteria</taxon>
        <taxon>Pseudomonadati</taxon>
        <taxon>Bacteroidota</taxon>
        <taxon>Bacteroidia</taxon>
        <taxon>Marinilabiliales</taxon>
        <taxon>Prolixibacteraceae</taxon>
        <taxon>Prolixibacter</taxon>
    </lineage>
</organism>
<dbReference type="PANTHER" id="PTHR43280:SF32">
    <property type="entry name" value="TRANSCRIPTIONAL REGULATORY PROTEIN"/>
    <property type="match status" value="1"/>
</dbReference>
<dbReference type="RefSeq" id="WP_025864624.1">
    <property type="nucleotide sequence ID" value="NZ_BLAX01000001.1"/>
</dbReference>
<dbReference type="InterPro" id="IPR020449">
    <property type="entry name" value="Tscrpt_reg_AraC-type_HTH"/>
</dbReference>
<proteinExistence type="predicted"/>
<evidence type="ECO:0000313" key="5">
    <source>
        <dbReference type="EMBL" id="GET33934.1"/>
    </source>
</evidence>
<dbReference type="Gene3D" id="1.10.10.60">
    <property type="entry name" value="Homeodomain-like"/>
    <property type="match status" value="2"/>
</dbReference>
<dbReference type="Proteomes" id="UP000391834">
    <property type="component" value="Unassembled WGS sequence"/>
</dbReference>
<dbReference type="PANTHER" id="PTHR43280">
    <property type="entry name" value="ARAC-FAMILY TRANSCRIPTIONAL REGULATOR"/>
    <property type="match status" value="1"/>
</dbReference>
<sequence length="308" mass="35166">MSEDIIQVKTISTLHSMLGFPAPTHPLISVIDVSKLKITEEMVGTKISADFYYIGLKSAECGSHYGKNDYDFDKGVLAFTAPKQVIAAKSTTDFDQEQGWMLFFHPDLIRGTSLGENIDNYSFFNYDTHEALHLAGSEKQTLKDCVRQITEEYSRGTDNHSQRVLVSCLELLLNYCLRFYERQFEARTVLNRDILIKVENVLKEYMQAGLLEKNGIPTVSYMAEKVNLSQNYLSDLLKRETGRSAKDHITDVIIDKARTRLLGTQDSVAEIAYELGFRYPHYFSRLFKAKTGLTPQEYRKTKAKYSTS</sequence>
<protein>
    <submittedName>
        <fullName evidence="5">AraC family transcriptional regulator</fullName>
    </submittedName>
</protein>
<dbReference type="InterPro" id="IPR009057">
    <property type="entry name" value="Homeodomain-like_sf"/>
</dbReference>
<evidence type="ECO:0000256" key="1">
    <source>
        <dbReference type="ARBA" id="ARBA00023015"/>
    </source>
</evidence>
<dbReference type="SUPFAM" id="SSF46689">
    <property type="entry name" value="Homeodomain-like"/>
    <property type="match status" value="1"/>
</dbReference>
<evidence type="ECO:0000256" key="3">
    <source>
        <dbReference type="ARBA" id="ARBA00023163"/>
    </source>
</evidence>
<evidence type="ECO:0000256" key="2">
    <source>
        <dbReference type="ARBA" id="ARBA00023125"/>
    </source>
</evidence>
<dbReference type="SMART" id="SM00342">
    <property type="entry name" value="HTH_ARAC"/>
    <property type="match status" value="1"/>
</dbReference>
<name>A0A5M4B1J8_9BACT</name>
<dbReference type="Pfam" id="PF12833">
    <property type="entry name" value="HTH_18"/>
    <property type="match status" value="1"/>
</dbReference>
<comment type="caution">
    <text evidence="5">The sequence shown here is derived from an EMBL/GenBank/DDBJ whole genome shotgun (WGS) entry which is preliminary data.</text>
</comment>
<keyword evidence="2" id="KW-0238">DNA-binding</keyword>
<keyword evidence="3" id="KW-0804">Transcription</keyword>